<accession>A0A451A884</accession>
<sequence>MKKKLQFFPFLPAPVGMNEGGRNGFAGIIGPLAAFGFADCIQQMGALVGIDAGGESLGRGHASERGSNNRKSHLGAGFFVGPQDTLSILAPLVHRSVIGENKSAIGANTSANFLANSEFSFSI</sequence>
<proteinExistence type="predicted"/>
<dbReference type="EMBL" id="CAADFX010000170">
    <property type="protein sequence ID" value="VFK62235.1"/>
    <property type="molecule type" value="Genomic_DNA"/>
</dbReference>
<evidence type="ECO:0000313" key="1">
    <source>
        <dbReference type="EMBL" id="VFK62235.1"/>
    </source>
</evidence>
<protein>
    <submittedName>
        <fullName evidence="1">Uncharacterized protein</fullName>
    </submittedName>
</protein>
<gene>
    <name evidence="1" type="ORF">BECKTUN1418D_GA0071000_11706</name>
</gene>
<organism evidence="1">
    <name type="scientific">Candidatus Kentrum sp. TUN</name>
    <dbReference type="NCBI Taxonomy" id="2126343"/>
    <lineage>
        <taxon>Bacteria</taxon>
        <taxon>Pseudomonadati</taxon>
        <taxon>Pseudomonadota</taxon>
        <taxon>Gammaproteobacteria</taxon>
        <taxon>Candidatus Kentrum</taxon>
    </lineage>
</organism>
<reference evidence="1" key="1">
    <citation type="submission" date="2019-02" db="EMBL/GenBank/DDBJ databases">
        <authorList>
            <person name="Gruber-Vodicka R. H."/>
            <person name="Seah K. B. B."/>
        </authorList>
    </citation>
    <scope>NUCLEOTIDE SEQUENCE</scope>
    <source>
        <strain evidence="1">BECK_BY1</strain>
    </source>
</reference>
<name>A0A451A884_9GAMM</name>
<dbReference type="AlphaFoldDB" id="A0A451A884"/>